<gene>
    <name evidence="3" type="ORF">FJR74_00030</name>
</gene>
<reference evidence="3" key="1">
    <citation type="submission" date="2019-06" db="EMBL/GenBank/DDBJ databases">
        <title>Mycoplasma neophronis type strain whole genome sequence.</title>
        <authorList>
            <person name="Spergser J."/>
        </authorList>
    </citation>
    <scope>NUCLEOTIDE SEQUENCE [LARGE SCALE GENOMIC DNA]</scope>
    <source>
        <strain evidence="3">DSM 24097</strain>
    </source>
</reference>
<name>A0ABY2Z0H5_9BACT</name>
<evidence type="ECO:0000259" key="2">
    <source>
        <dbReference type="PROSITE" id="PS50830"/>
    </source>
</evidence>
<dbReference type="InterPro" id="IPR016071">
    <property type="entry name" value="Staphylococal_nuclease_OB-fold"/>
</dbReference>
<feature type="signal peptide" evidence="1">
    <location>
        <begin position="1"/>
        <end position="23"/>
    </location>
</feature>
<comment type="caution">
    <text evidence="3">The sequence shown here is derived from an EMBL/GenBank/DDBJ whole genome shotgun (WGS) entry which is preliminary data.</text>
</comment>
<organism evidence="3 4">
    <name type="scientific">Metamycoplasma neophronis</name>
    <dbReference type="NCBI Taxonomy" id="872983"/>
    <lineage>
        <taxon>Bacteria</taxon>
        <taxon>Bacillati</taxon>
        <taxon>Mycoplasmatota</taxon>
        <taxon>Mycoplasmoidales</taxon>
        <taxon>Metamycoplasmataceae</taxon>
        <taxon>Metamycoplasma</taxon>
    </lineage>
</organism>
<feature type="chain" id="PRO_5045345777" description="TNase-like domain-containing protein" evidence="1">
    <location>
        <begin position="24"/>
        <end position="348"/>
    </location>
</feature>
<proteinExistence type="predicted"/>
<dbReference type="RefSeq" id="WP_140914503.1">
    <property type="nucleotide sequence ID" value="NZ_VHHP01000001.1"/>
</dbReference>
<dbReference type="Proteomes" id="UP000316851">
    <property type="component" value="Unassembled WGS sequence"/>
</dbReference>
<dbReference type="SUPFAM" id="SSF50199">
    <property type="entry name" value="Staphylococcal nuclease"/>
    <property type="match status" value="1"/>
</dbReference>
<sequence length="348" mass="39678">MKINKLFLTIGIAATTISPIVVASSCNLTIKREKAIVRIQNNKYISSKYKEELIKKTDLAKSYPEIKKNINVLNSIVPFNYPNWPKSYELDKVGTIFDNIIQISDSDEKKYNVTLWEYFHAVEAEVTHLADGDTITVRVIKQPVKLPTEAQAVVVPETMSIRIANIDTLEENTNNVSERESSLAKMDHAFADSLVLGQRVKLISSNWTTKSYNRFVANVFFGENYSKNFGIEMLANGYTLARLNTIDFNSFKYGYQNKTLLENPNISSFLMPYLAYAINSAAYEKKGFYGANVGINSPAQFSLEYEEHDKNMIDHSSMILRPEFLIKPGLATYKNNIYKFFEKLEKNN</sequence>
<keyword evidence="1" id="KW-0732">Signal</keyword>
<evidence type="ECO:0000313" key="3">
    <source>
        <dbReference type="EMBL" id="TPR54650.1"/>
    </source>
</evidence>
<dbReference type="SMART" id="SM00318">
    <property type="entry name" value="SNc"/>
    <property type="match status" value="1"/>
</dbReference>
<dbReference type="EMBL" id="VHHP01000001">
    <property type="protein sequence ID" value="TPR54650.1"/>
    <property type="molecule type" value="Genomic_DNA"/>
</dbReference>
<evidence type="ECO:0000256" key="1">
    <source>
        <dbReference type="SAM" id="SignalP"/>
    </source>
</evidence>
<accession>A0ABY2Z0H5</accession>
<feature type="domain" description="TNase-like" evidence="2">
    <location>
        <begin position="120"/>
        <end position="291"/>
    </location>
</feature>
<dbReference type="Gene3D" id="2.40.50.90">
    <property type="match status" value="1"/>
</dbReference>
<evidence type="ECO:0000313" key="4">
    <source>
        <dbReference type="Proteomes" id="UP000316851"/>
    </source>
</evidence>
<keyword evidence="4" id="KW-1185">Reference proteome</keyword>
<protein>
    <recommendedName>
        <fullName evidence="2">TNase-like domain-containing protein</fullName>
    </recommendedName>
</protein>
<dbReference type="InterPro" id="IPR035437">
    <property type="entry name" value="SNase_OB-fold_sf"/>
</dbReference>
<dbReference type="PROSITE" id="PS51257">
    <property type="entry name" value="PROKAR_LIPOPROTEIN"/>
    <property type="match status" value="1"/>
</dbReference>
<dbReference type="PROSITE" id="PS50830">
    <property type="entry name" value="TNASE_3"/>
    <property type="match status" value="1"/>
</dbReference>